<sequence>MSISDCSLMIRRFKSAISALVDFRSSPCLPADCCISEYWSRQGAEVIRGNSISSDSSSILASSSTLTM</sequence>
<dbReference type="AlphaFoldDB" id="A0A4Z2GKD5"/>
<dbReference type="Proteomes" id="UP000314294">
    <property type="component" value="Unassembled WGS sequence"/>
</dbReference>
<evidence type="ECO:0000313" key="1">
    <source>
        <dbReference type="EMBL" id="TNN53916.1"/>
    </source>
</evidence>
<comment type="caution">
    <text evidence="1">The sequence shown here is derived from an EMBL/GenBank/DDBJ whole genome shotgun (WGS) entry which is preliminary data.</text>
</comment>
<accession>A0A4Z2GKD5</accession>
<name>A0A4Z2GKD5_9TELE</name>
<reference evidence="1 2" key="1">
    <citation type="submission" date="2019-03" db="EMBL/GenBank/DDBJ databases">
        <title>First draft genome of Liparis tanakae, snailfish: a comprehensive survey of snailfish specific genes.</title>
        <authorList>
            <person name="Kim W."/>
            <person name="Song I."/>
            <person name="Jeong J.-H."/>
            <person name="Kim D."/>
            <person name="Kim S."/>
            <person name="Ryu S."/>
            <person name="Song J.Y."/>
            <person name="Lee S.K."/>
        </authorList>
    </citation>
    <scope>NUCLEOTIDE SEQUENCE [LARGE SCALE GENOMIC DNA]</scope>
    <source>
        <tissue evidence="1">Muscle</tissue>
    </source>
</reference>
<gene>
    <name evidence="1" type="ORF">EYF80_035893</name>
</gene>
<keyword evidence="2" id="KW-1185">Reference proteome</keyword>
<protein>
    <submittedName>
        <fullName evidence="1">Uncharacterized protein</fullName>
    </submittedName>
</protein>
<organism evidence="1 2">
    <name type="scientific">Liparis tanakae</name>
    <name type="common">Tanaka's snailfish</name>
    <dbReference type="NCBI Taxonomy" id="230148"/>
    <lineage>
        <taxon>Eukaryota</taxon>
        <taxon>Metazoa</taxon>
        <taxon>Chordata</taxon>
        <taxon>Craniata</taxon>
        <taxon>Vertebrata</taxon>
        <taxon>Euteleostomi</taxon>
        <taxon>Actinopterygii</taxon>
        <taxon>Neopterygii</taxon>
        <taxon>Teleostei</taxon>
        <taxon>Neoteleostei</taxon>
        <taxon>Acanthomorphata</taxon>
        <taxon>Eupercaria</taxon>
        <taxon>Perciformes</taxon>
        <taxon>Cottioidei</taxon>
        <taxon>Cottales</taxon>
        <taxon>Liparidae</taxon>
        <taxon>Liparis</taxon>
    </lineage>
</organism>
<evidence type="ECO:0000313" key="2">
    <source>
        <dbReference type="Proteomes" id="UP000314294"/>
    </source>
</evidence>
<dbReference type="EMBL" id="SRLO01000502">
    <property type="protein sequence ID" value="TNN53916.1"/>
    <property type="molecule type" value="Genomic_DNA"/>
</dbReference>
<proteinExistence type="predicted"/>